<evidence type="ECO:0000256" key="1">
    <source>
        <dbReference type="SAM" id="SignalP"/>
    </source>
</evidence>
<sequence length="161" mass="17190">MRTPLVLAVALLAAVAGSGLQAQASTEAAAPARCRTTQLKASLGRLDSGAGQRYVPLVFTNTSAKTCWVYGFVGLVMIDAKGDVLRTRTRRANVVPHRVTLRPGRAARSTLHWTVMPVGDEGTCPPAARLMIIPPDEVAHLEIPFTATVCDDGRIDATPFR</sequence>
<gene>
    <name evidence="3" type="ORF">BJ981_000894</name>
</gene>
<dbReference type="Proteomes" id="UP000588112">
    <property type="component" value="Unassembled WGS sequence"/>
</dbReference>
<evidence type="ECO:0000313" key="4">
    <source>
        <dbReference type="Proteomes" id="UP000588112"/>
    </source>
</evidence>
<feature type="chain" id="PRO_5030753694" description="DUF4232 domain-containing protein" evidence="1">
    <location>
        <begin position="25"/>
        <end position="161"/>
    </location>
</feature>
<feature type="domain" description="DUF4232" evidence="2">
    <location>
        <begin position="34"/>
        <end position="160"/>
    </location>
</feature>
<name>A0A7W9DPC6_9ACTN</name>
<evidence type="ECO:0000259" key="2">
    <source>
        <dbReference type="Pfam" id="PF14016"/>
    </source>
</evidence>
<dbReference type="InterPro" id="IPR025326">
    <property type="entry name" value="DUF4232"/>
</dbReference>
<proteinExistence type="predicted"/>
<reference evidence="3 4" key="1">
    <citation type="submission" date="2020-08" db="EMBL/GenBank/DDBJ databases">
        <title>Sequencing the genomes of 1000 actinobacteria strains.</title>
        <authorList>
            <person name="Klenk H.-P."/>
        </authorList>
    </citation>
    <scope>NUCLEOTIDE SEQUENCE [LARGE SCALE GENOMIC DNA]</scope>
    <source>
        <strain evidence="3 4">DSM 45790</strain>
    </source>
</reference>
<organism evidence="3 4">
    <name type="scientific">Sphaerisporangium krabiense</name>
    <dbReference type="NCBI Taxonomy" id="763782"/>
    <lineage>
        <taxon>Bacteria</taxon>
        <taxon>Bacillati</taxon>
        <taxon>Actinomycetota</taxon>
        <taxon>Actinomycetes</taxon>
        <taxon>Streptosporangiales</taxon>
        <taxon>Streptosporangiaceae</taxon>
        <taxon>Sphaerisporangium</taxon>
    </lineage>
</organism>
<comment type="caution">
    <text evidence="3">The sequence shown here is derived from an EMBL/GenBank/DDBJ whole genome shotgun (WGS) entry which is preliminary data.</text>
</comment>
<evidence type="ECO:0000313" key="3">
    <source>
        <dbReference type="EMBL" id="MBB5625195.1"/>
    </source>
</evidence>
<dbReference type="RefSeq" id="WP_184608451.1">
    <property type="nucleotide sequence ID" value="NZ_BOOS01000035.1"/>
</dbReference>
<dbReference type="AlphaFoldDB" id="A0A7W9DPC6"/>
<feature type="signal peptide" evidence="1">
    <location>
        <begin position="1"/>
        <end position="24"/>
    </location>
</feature>
<dbReference type="EMBL" id="JACHBR010000001">
    <property type="protein sequence ID" value="MBB5625195.1"/>
    <property type="molecule type" value="Genomic_DNA"/>
</dbReference>
<keyword evidence="1" id="KW-0732">Signal</keyword>
<protein>
    <recommendedName>
        <fullName evidence="2">DUF4232 domain-containing protein</fullName>
    </recommendedName>
</protein>
<keyword evidence="4" id="KW-1185">Reference proteome</keyword>
<dbReference type="Pfam" id="PF14016">
    <property type="entry name" value="DUF4232"/>
    <property type="match status" value="1"/>
</dbReference>
<accession>A0A7W9DPC6</accession>